<reference evidence="1 2" key="1">
    <citation type="journal article" date="2019" name="Int. J. Syst. Evol. Microbiol.">
        <title>The Global Catalogue of Microorganisms (GCM) 10K type strain sequencing project: providing services to taxonomists for standard genome sequencing and annotation.</title>
        <authorList>
            <consortium name="The Broad Institute Genomics Platform"/>
            <consortium name="The Broad Institute Genome Sequencing Center for Infectious Disease"/>
            <person name="Wu L."/>
            <person name="Ma J."/>
        </authorList>
    </citation>
    <scope>NUCLEOTIDE SEQUENCE [LARGE SCALE GENOMIC DNA]</scope>
    <source>
        <strain evidence="1 2">JCM 13004</strain>
    </source>
</reference>
<organism evidence="1 2">
    <name type="scientific">Kitasatospora nipponensis</name>
    <dbReference type="NCBI Taxonomy" id="258049"/>
    <lineage>
        <taxon>Bacteria</taxon>
        <taxon>Bacillati</taxon>
        <taxon>Actinomycetota</taxon>
        <taxon>Actinomycetes</taxon>
        <taxon>Kitasatosporales</taxon>
        <taxon>Streptomycetaceae</taxon>
        <taxon>Kitasatospora</taxon>
    </lineage>
</organism>
<gene>
    <name evidence="1" type="ORF">GCM10009665_20260</name>
</gene>
<evidence type="ECO:0000313" key="2">
    <source>
        <dbReference type="Proteomes" id="UP001500037"/>
    </source>
</evidence>
<name>A0ABN1W3Q3_9ACTN</name>
<protein>
    <recommendedName>
        <fullName evidence="3">Phosphotransferase family enzyme</fullName>
    </recommendedName>
</protein>
<dbReference type="Proteomes" id="UP001500037">
    <property type="component" value="Unassembled WGS sequence"/>
</dbReference>
<dbReference type="EMBL" id="BAAALF010000025">
    <property type="protein sequence ID" value="GAA1229779.1"/>
    <property type="molecule type" value="Genomic_DNA"/>
</dbReference>
<keyword evidence="2" id="KW-1185">Reference proteome</keyword>
<comment type="caution">
    <text evidence="1">The sequence shown here is derived from an EMBL/GenBank/DDBJ whole genome shotgun (WGS) entry which is preliminary data.</text>
</comment>
<evidence type="ECO:0000313" key="1">
    <source>
        <dbReference type="EMBL" id="GAA1229779.1"/>
    </source>
</evidence>
<proteinExistence type="predicted"/>
<accession>A0ABN1W3Q3</accession>
<dbReference type="RefSeq" id="WP_344440962.1">
    <property type="nucleotide sequence ID" value="NZ_BAAALF010000025.1"/>
</dbReference>
<sequence>MPSPLAHHLDQARREAADALDDLTAVLALAGVPLPSVGVDWTHGRATGRFLIDLGAAGPDVVVKLTGVLRKGVGCDDQHQR</sequence>
<evidence type="ECO:0008006" key="3">
    <source>
        <dbReference type="Google" id="ProtNLM"/>
    </source>
</evidence>